<evidence type="ECO:0000256" key="12">
    <source>
        <dbReference type="ARBA" id="ARBA00023251"/>
    </source>
</evidence>
<comment type="subcellular location">
    <subcellularLocation>
        <location evidence="1 17">Cell membrane</location>
        <topology evidence="1 17">Multi-pass membrane protein</topology>
    </subcellularLocation>
</comment>
<keyword evidence="10 17" id="KW-1133">Transmembrane helix</keyword>
<sequence>MNIIQAILYGIVQGITEFLPVSSTAHLTLMPWIFGWKNPGNVFDVALHFGTAIAVITFFFQDWIGLVSAGITKPKTKDGKLFWFLVIATVPGALAGVTLDKYMGMLSNPLLIGILLIIMGIVLYVCDKVSRNNISLDGIGLKRSIFIGVAQVLAIIPGVSRSGITMSVGRATGLDRESIAKFTFLLSTPIILGDALFHAKDLAHVNIDVLPFVIAVVTAAVVGLLSIKFLLNYLKTKSFFVFTIYRFVFGAIIIALYFIRA</sequence>
<comment type="similarity">
    <text evidence="2 17">Belongs to the UppP family.</text>
</comment>
<organism evidence="18 19">
    <name type="scientific">Caproicibacter fermentans</name>
    <dbReference type="NCBI Taxonomy" id="2576756"/>
    <lineage>
        <taxon>Bacteria</taxon>
        <taxon>Bacillati</taxon>
        <taxon>Bacillota</taxon>
        <taxon>Clostridia</taxon>
        <taxon>Eubacteriales</taxon>
        <taxon>Acutalibacteraceae</taxon>
        <taxon>Caproicibacter</taxon>
    </lineage>
</organism>
<dbReference type="GO" id="GO:0050380">
    <property type="term" value="F:undecaprenyl-diphosphatase activity"/>
    <property type="evidence" value="ECO:0007669"/>
    <property type="project" value="UniProtKB-UniRule"/>
</dbReference>
<dbReference type="GO" id="GO:0071555">
    <property type="term" value="P:cell wall organization"/>
    <property type="evidence" value="ECO:0007669"/>
    <property type="project" value="UniProtKB-KW"/>
</dbReference>
<dbReference type="KEGG" id="cfem:HCR03_16360"/>
<evidence type="ECO:0000256" key="11">
    <source>
        <dbReference type="ARBA" id="ARBA00023136"/>
    </source>
</evidence>
<evidence type="ECO:0000256" key="5">
    <source>
        <dbReference type="ARBA" id="ARBA00022475"/>
    </source>
</evidence>
<keyword evidence="5 17" id="KW-1003">Cell membrane</keyword>
<evidence type="ECO:0000256" key="3">
    <source>
        <dbReference type="ARBA" id="ARBA00012374"/>
    </source>
</evidence>
<evidence type="ECO:0000256" key="17">
    <source>
        <dbReference type="HAMAP-Rule" id="MF_01006"/>
    </source>
</evidence>
<dbReference type="PANTHER" id="PTHR30622">
    <property type="entry name" value="UNDECAPRENYL-DIPHOSPHATASE"/>
    <property type="match status" value="1"/>
</dbReference>
<evidence type="ECO:0000256" key="13">
    <source>
        <dbReference type="ARBA" id="ARBA00023316"/>
    </source>
</evidence>
<dbReference type="EC" id="3.6.1.27" evidence="3 17"/>
<proteinExistence type="inferred from homology"/>
<dbReference type="GO" id="GO:0046677">
    <property type="term" value="P:response to antibiotic"/>
    <property type="evidence" value="ECO:0007669"/>
    <property type="project" value="UniProtKB-UniRule"/>
</dbReference>
<dbReference type="Proteomes" id="UP000515909">
    <property type="component" value="Chromosome"/>
</dbReference>
<dbReference type="GO" id="GO:0005886">
    <property type="term" value="C:plasma membrane"/>
    <property type="evidence" value="ECO:0007669"/>
    <property type="project" value="UniProtKB-SubCell"/>
</dbReference>
<feature type="transmembrane region" description="Helical" evidence="17">
    <location>
        <begin position="105"/>
        <end position="125"/>
    </location>
</feature>
<comment type="miscellaneous">
    <text evidence="17">Bacitracin is thought to be involved in the inhibition of peptidoglycan synthesis by sequestering undecaprenyl diphosphate, thereby reducing the pool of lipid carrier available.</text>
</comment>
<comment type="function">
    <text evidence="17">Catalyzes the dephosphorylation of undecaprenyl diphosphate (UPP). Confers resistance to bacitracin.</text>
</comment>
<feature type="transmembrane region" description="Helical" evidence="17">
    <location>
        <begin position="209"/>
        <end position="227"/>
    </location>
</feature>
<feature type="transmembrane region" description="Helical" evidence="17">
    <location>
        <begin position="7"/>
        <end position="34"/>
    </location>
</feature>
<evidence type="ECO:0000256" key="7">
    <source>
        <dbReference type="ARBA" id="ARBA00022801"/>
    </source>
</evidence>
<evidence type="ECO:0000256" key="14">
    <source>
        <dbReference type="ARBA" id="ARBA00032707"/>
    </source>
</evidence>
<keyword evidence="8 17" id="KW-0133">Cell shape</keyword>
<feature type="transmembrane region" description="Helical" evidence="17">
    <location>
        <begin position="145"/>
        <end position="164"/>
    </location>
</feature>
<keyword evidence="13 17" id="KW-0961">Cell wall biogenesis/degradation</keyword>
<evidence type="ECO:0000256" key="6">
    <source>
        <dbReference type="ARBA" id="ARBA00022692"/>
    </source>
</evidence>
<evidence type="ECO:0000313" key="19">
    <source>
        <dbReference type="Proteomes" id="UP000515909"/>
    </source>
</evidence>
<evidence type="ECO:0000256" key="1">
    <source>
        <dbReference type="ARBA" id="ARBA00004651"/>
    </source>
</evidence>
<dbReference type="InterPro" id="IPR003824">
    <property type="entry name" value="UppP"/>
</dbReference>
<dbReference type="AlphaFoldDB" id="A0A7G8T9D8"/>
<protein>
    <recommendedName>
        <fullName evidence="4 17">Undecaprenyl-diphosphatase</fullName>
        <ecNumber evidence="3 17">3.6.1.27</ecNumber>
    </recommendedName>
    <alternativeName>
        <fullName evidence="15 17">Bacitracin resistance protein</fullName>
    </alternativeName>
    <alternativeName>
        <fullName evidence="14 17">Undecaprenyl pyrophosphate phosphatase</fullName>
    </alternativeName>
</protein>
<evidence type="ECO:0000313" key="18">
    <source>
        <dbReference type="EMBL" id="QNK40229.1"/>
    </source>
</evidence>
<dbReference type="RefSeq" id="WP_187035413.1">
    <property type="nucleotide sequence ID" value="NZ_CP060286.1"/>
</dbReference>
<evidence type="ECO:0000256" key="9">
    <source>
        <dbReference type="ARBA" id="ARBA00022984"/>
    </source>
</evidence>
<keyword evidence="9 17" id="KW-0573">Peptidoglycan synthesis</keyword>
<dbReference type="EMBL" id="CP060286">
    <property type="protein sequence ID" value="QNK40229.1"/>
    <property type="molecule type" value="Genomic_DNA"/>
</dbReference>
<reference evidence="18 19" key="1">
    <citation type="submission" date="2020-08" db="EMBL/GenBank/DDBJ databases">
        <title>The isolate Caproiciproducens sp. 7D4C2 produces n-caproate at mildly acidic conditions from hexoses: genome and rBOX comparison with related strains and chain-elongating bacteria.</title>
        <authorList>
            <person name="Esquivel-Elizondo S."/>
            <person name="Bagci C."/>
            <person name="Temovska M."/>
            <person name="Jeon B.S."/>
            <person name="Bessarab I."/>
            <person name="Williams R.B.H."/>
            <person name="Huson D.H."/>
            <person name="Angenent L.T."/>
        </authorList>
    </citation>
    <scope>NUCLEOTIDE SEQUENCE [LARGE SCALE GENOMIC DNA]</scope>
    <source>
        <strain evidence="18 19">7D4C2</strain>
    </source>
</reference>
<comment type="catalytic activity">
    <reaction evidence="16 17">
        <text>di-trans,octa-cis-undecaprenyl diphosphate + H2O = di-trans,octa-cis-undecaprenyl phosphate + phosphate + H(+)</text>
        <dbReference type="Rhea" id="RHEA:28094"/>
        <dbReference type="ChEBI" id="CHEBI:15377"/>
        <dbReference type="ChEBI" id="CHEBI:15378"/>
        <dbReference type="ChEBI" id="CHEBI:43474"/>
        <dbReference type="ChEBI" id="CHEBI:58405"/>
        <dbReference type="ChEBI" id="CHEBI:60392"/>
        <dbReference type="EC" id="3.6.1.27"/>
    </reaction>
</comment>
<evidence type="ECO:0000256" key="10">
    <source>
        <dbReference type="ARBA" id="ARBA00022989"/>
    </source>
</evidence>
<feature type="transmembrane region" description="Helical" evidence="17">
    <location>
        <begin position="81"/>
        <end position="99"/>
    </location>
</feature>
<accession>A0A7G8T9D8</accession>
<keyword evidence="6 17" id="KW-0812">Transmembrane</keyword>
<feature type="transmembrane region" description="Helical" evidence="17">
    <location>
        <begin position="239"/>
        <end position="259"/>
    </location>
</feature>
<evidence type="ECO:0000256" key="15">
    <source>
        <dbReference type="ARBA" id="ARBA00032932"/>
    </source>
</evidence>
<evidence type="ECO:0000256" key="8">
    <source>
        <dbReference type="ARBA" id="ARBA00022960"/>
    </source>
</evidence>
<dbReference type="HAMAP" id="MF_01006">
    <property type="entry name" value="Undec_diphosphatase"/>
    <property type="match status" value="1"/>
</dbReference>
<dbReference type="GO" id="GO:0008360">
    <property type="term" value="P:regulation of cell shape"/>
    <property type="evidence" value="ECO:0007669"/>
    <property type="project" value="UniProtKB-KW"/>
</dbReference>
<keyword evidence="12 17" id="KW-0046">Antibiotic resistance</keyword>
<keyword evidence="7 17" id="KW-0378">Hydrolase</keyword>
<dbReference type="GO" id="GO:0009252">
    <property type="term" value="P:peptidoglycan biosynthetic process"/>
    <property type="evidence" value="ECO:0007669"/>
    <property type="project" value="UniProtKB-KW"/>
</dbReference>
<dbReference type="Pfam" id="PF02673">
    <property type="entry name" value="BacA"/>
    <property type="match status" value="1"/>
</dbReference>
<gene>
    <name evidence="17" type="primary">uppP</name>
    <name evidence="18" type="ORF">HCR03_16360</name>
</gene>
<evidence type="ECO:0000256" key="2">
    <source>
        <dbReference type="ARBA" id="ARBA00010621"/>
    </source>
</evidence>
<name>A0A7G8T9D8_9FIRM</name>
<evidence type="ECO:0000256" key="4">
    <source>
        <dbReference type="ARBA" id="ARBA00021581"/>
    </source>
</evidence>
<keyword evidence="11 17" id="KW-0472">Membrane</keyword>
<dbReference type="PANTHER" id="PTHR30622:SF4">
    <property type="entry name" value="UNDECAPRENYL-DIPHOSPHATASE"/>
    <property type="match status" value="1"/>
</dbReference>
<evidence type="ECO:0000256" key="16">
    <source>
        <dbReference type="ARBA" id="ARBA00047594"/>
    </source>
</evidence>
<feature type="transmembrane region" description="Helical" evidence="17">
    <location>
        <begin position="46"/>
        <end position="69"/>
    </location>
</feature>